<feature type="binding site" evidence="9">
    <location>
        <position position="296"/>
    </location>
    <ligand>
        <name>sulfate</name>
        <dbReference type="ChEBI" id="CHEBI:16189"/>
    </ligand>
</feature>
<evidence type="ECO:0000313" key="14">
    <source>
        <dbReference type="Proteomes" id="UP000092154"/>
    </source>
</evidence>
<dbReference type="Gene3D" id="3.40.50.620">
    <property type="entry name" value="HUPs"/>
    <property type="match status" value="1"/>
</dbReference>
<dbReference type="FunCoup" id="A0A1B7MV26">
    <property type="interactions" value="262"/>
</dbReference>
<dbReference type="Pfam" id="PF14306">
    <property type="entry name" value="PUA_2"/>
    <property type="match status" value="1"/>
</dbReference>
<keyword evidence="5 9" id="KW-0548">Nucleotidyltransferase</keyword>
<comment type="domain">
    <text evidence="9">The adenylyl-sulfate kinase (APS kinase) is non-functional. It is involved in allosteric regulation by PAPS. PAPS binding induces a large rotational rearrangement of domains lowering the substrate affinity of the enzyme.</text>
</comment>
<evidence type="ECO:0000256" key="9">
    <source>
        <dbReference type="HAMAP-Rule" id="MF_03106"/>
    </source>
</evidence>
<dbReference type="InterPro" id="IPR024951">
    <property type="entry name" value="Sulfurylase_cat_dom"/>
</dbReference>
<dbReference type="GO" id="GO:0070814">
    <property type="term" value="P:hydrogen sulfide biosynthetic process"/>
    <property type="evidence" value="ECO:0007669"/>
    <property type="project" value="UniProtKB-UniRule"/>
</dbReference>
<feature type="active site" evidence="9">
    <location>
        <position position="199"/>
    </location>
</feature>
<accession>A0A1B7MV26</accession>
<dbReference type="GO" id="GO:0019379">
    <property type="term" value="P:sulfate assimilation, phosphoadenylyl sulfate reduction by phosphoadenylyl-sulfate reductase (thioredoxin)"/>
    <property type="evidence" value="ECO:0007669"/>
    <property type="project" value="TreeGrafter"/>
</dbReference>
<evidence type="ECO:0000256" key="8">
    <source>
        <dbReference type="ARBA" id="ARBA00062002"/>
    </source>
</evidence>
<dbReference type="GO" id="GO:0019344">
    <property type="term" value="P:cysteine biosynthetic process"/>
    <property type="evidence" value="ECO:0007669"/>
    <property type="project" value="UniProtKB-KW"/>
</dbReference>
<feature type="region of interest" description="N-terminal" evidence="9">
    <location>
        <begin position="1"/>
        <end position="170"/>
    </location>
</feature>
<keyword evidence="9" id="KW-0486">Methionine biosynthesis</keyword>
<sequence>MANIPHGGILKDLVARDEPISEQLREEAAKLKDIVLTERQLCDLELIINGGFSPLEGFMNEADYTSVVDTLRLADGTLFSMPVTLDASFADIERLSIVPGARIVLRDPRDDEALAIITVDDVYSYDSVKEAIQVFGADDPAHPSVAYLRSHVKPFYIGGKVQAIQAPSHFDYVALRYTPTELRAHFKKLAWRRVVAFQTRNPMHRAHRELTVRAARQRQANVLIHPVVGLTKPGDVDHYTRVRVYEAIMAKYPNGMGHLALLPLAMRMAGPREAVWHAIIRKNFGATHFIVGRDHAGPGKNSQGKDFYGPYDAQELVEKYKDELQIEMVPFQQMTYLPSTDEYQPVDEIPAGVQTLDISGTELRKRLRTGAPIPDWFSYEAVVKRLRESYPPRDKQGFVLCLTGLYNSGKDVIAKALQVALNEQGGRSVSLLIGETVRDDLNPKLGFTAEERHENLQRISFVAAELARAGAAVVAAPIAPEERSRALVKDTVVQNGGAGGNFFLIHVATPLEHCERTDRKGIYAQARRGEIRGFVGVDTEYEVPKKADLVVDLATQSIPAIVHSIVLLLETTSLL</sequence>
<comment type="similarity">
    <text evidence="9">In the C-terminal section; belongs to the APS kinase family.</text>
</comment>
<dbReference type="HAMAP" id="MF_03106">
    <property type="entry name" value="Sulf_adenylyltr_euk"/>
    <property type="match status" value="1"/>
</dbReference>
<feature type="binding site" evidence="9">
    <location>
        <begin position="435"/>
        <end position="438"/>
    </location>
    <ligand>
        <name>3'-phosphoadenylyl sulfate</name>
        <dbReference type="ChEBI" id="CHEBI:58339"/>
        <note>allosteric inhibitor</note>
    </ligand>
</feature>
<keyword evidence="6 9" id="KW-0547">Nucleotide-binding</keyword>
<comment type="catalytic activity">
    <reaction evidence="9">
        <text>sulfate + ATP + H(+) = adenosine 5'-phosphosulfate + diphosphate</text>
        <dbReference type="Rhea" id="RHEA:18133"/>
        <dbReference type="ChEBI" id="CHEBI:15378"/>
        <dbReference type="ChEBI" id="CHEBI:16189"/>
        <dbReference type="ChEBI" id="CHEBI:30616"/>
        <dbReference type="ChEBI" id="CHEBI:33019"/>
        <dbReference type="ChEBI" id="CHEBI:58243"/>
        <dbReference type="EC" id="2.7.7.4"/>
    </reaction>
</comment>
<dbReference type="Proteomes" id="UP000092154">
    <property type="component" value="Unassembled WGS sequence"/>
</dbReference>
<dbReference type="PANTHER" id="PTHR42700">
    <property type="entry name" value="SULFATE ADENYLYLTRANSFERASE"/>
    <property type="match status" value="1"/>
</dbReference>
<dbReference type="CDD" id="cd00517">
    <property type="entry name" value="ATPS"/>
    <property type="match status" value="1"/>
</dbReference>
<evidence type="ECO:0000256" key="7">
    <source>
        <dbReference type="ARBA" id="ARBA00022840"/>
    </source>
</evidence>
<comment type="caution">
    <text evidence="9">Lacks conserved residue(s) required for the propagation of feature annotation.</text>
</comment>
<evidence type="ECO:0000259" key="11">
    <source>
        <dbReference type="Pfam" id="PF01747"/>
    </source>
</evidence>
<dbReference type="NCBIfam" id="NF004040">
    <property type="entry name" value="PRK05537.1"/>
    <property type="match status" value="1"/>
</dbReference>
<comment type="function">
    <text evidence="9">Catalyzes the first intracellular reaction of sulfate assimilation, forming adenosine-5'-phosphosulfate (APS) from inorganic sulfate and ATP. Plays an important role in sulfate activation as a component of the biosynthesis pathway of sulfur-containing amino acids.</text>
</comment>
<dbReference type="InterPro" id="IPR027535">
    <property type="entry name" value="Sulf_adenylyltr_euk"/>
</dbReference>
<comment type="catalytic activity">
    <reaction evidence="1">
        <text>adenosine 5'-phosphosulfate + ATP = 3'-phosphoadenylyl sulfate + ADP + H(+)</text>
        <dbReference type="Rhea" id="RHEA:24152"/>
        <dbReference type="ChEBI" id="CHEBI:15378"/>
        <dbReference type="ChEBI" id="CHEBI:30616"/>
        <dbReference type="ChEBI" id="CHEBI:58243"/>
        <dbReference type="ChEBI" id="CHEBI:58339"/>
        <dbReference type="ChEBI" id="CHEBI:456216"/>
        <dbReference type="EC" id="2.7.1.25"/>
    </reaction>
</comment>
<dbReference type="UniPathway" id="UPA00097"/>
<dbReference type="InterPro" id="IPR002650">
    <property type="entry name" value="Sulphate_adenylyltransferase"/>
</dbReference>
<dbReference type="STRING" id="1314800.A0A1B7MV26"/>
<feature type="active site" evidence="9">
    <location>
        <position position="200"/>
    </location>
</feature>
<comment type="similarity">
    <text evidence="9">In the N-terminal section; belongs to the sulfate adenylyltransferase family.</text>
</comment>
<keyword evidence="7 9" id="KW-0067">ATP-binding</keyword>
<dbReference type="NCBIfam" id="TIGR00455">
    <property type="entry name" value="apsK"/>
    <property type="match status" value="1"/>
</dbReference>
<comment type="activity regulation">
    <text evidence="9">Allosterically inhibited by 3'-phosphoadenosine 5'-phosphosulfate (PAPS).</text>
</comment>
<dbReference type="NCBIfam" id="TIGR00339">
    <property type="entry name" value="sopT"/>
    <property type="match status" value="1"/>
</dbReference>
<dbReference type="InParanoid" id="A0A1B7MV26"/>
<keyword evidence="2 9" id="KW-0963">Cytoplasm</keyword>
<gene>
    <name evidence="9" type="primary">MET3</name>
    <name evidence="13" type="ORF">K503DRAFT_695138</name>
</gene>
<evidence type="ECO:0000256" key="1">
    <source>
        <dbReference type="ARBA" id="ARBA00001823"/>
    </source>
</evidence>
<dbReference type="Gene3D" id="3.10.400.10">
    <property type="entry name" value="Sulfate adenylyltransferase"/>
    <property type="match status" value="1"/>
</dbReference>
<feature type="domain" description="Sulphate adenylyltransferase catalytic" evidence="11">
    <location>
        <begin position="175"/>
        <end position="388"/>
    </location>
</feature>
<dbReference type="InterPro" id="IPR027417">
    <property type="entry name" value="P-loop_NTPase"/>
</dbReference>
<feature type="domain" description="ATP-sulfurylase PUA-like" evidence="12">
    <location>
        <begin position="4"/>
        <end position="165"/>
    </location>
</feature>
<comment type="subcellular location">
    <subcellularLocation>
        <location evidence="9">Cytoplasm</location>
    </subcellularLocation>
</comment>
<dbReference type="GO" id="GO:0005524">
    <property type="term" value="F:ATP binding"/>
    <property type="evidence" value="ECO:0007669"/>
    <property type="project" value="UniProtKB-KW"/>
</dbReference>
<feature type="active site" evidence="9">
    <location>
        <position position="201"/>
    </location>
</feature>
<dbReference type="CDD" id="cd02027">
    <property type="entry name" value="APSK"/>
    <property type="match status" value="1"/>
</dbReference>
<feature type="binding site" evidence="9">
    <location>
        <position position="200"/>
    </location>
    <ligand>
        <name>sulfate</name>
        <dbReference type="ChEBI" id="CHEBI:16189"/>
    </ligand>
</feature>
<keyword evidence="4 9" id="KW-0808">Transferase</keyword>
<dbReference type="InterPro" id="IPR014729">
    <property type="entry name" value="Rossmann-like_a/b/a_fold"/>
</dbReference>
<dbReference type="OrthoDB" id="468at2759"/>
<feature type="site" description="Transition state stabilizer" evidence="9">
    <location>
        <position position="204"/>
    </location>
</feature>
<evidence type="ECO:0000256" key="3">
    <source>
        <dbReference type="ARBA" id="ARBA00022533"/>
    </source>
</evidence>
<dbReference type="GO" id="GO:0005737">
    <property type="term" value="C:cytoplasm"/>
    <property type="evidence" value="ECO:0007669"/>
    <property type="project" value="UniProtKB-SubCell"/>
</dbReference>
<dbReference type="SUPFAM" id="SSF52540">
    <property type="entry name" value="P-loop containing nucleoside triphosphate hydrolases"/>
    <property type="match status" value="1"/>
</dbReference>
<feature type="site" description="Transition state stabilizer" evidence="9">
    <location>
        <position position="207"/>
    </location>
</feature>
<dbReference type="Gene3D" id="3.40.50.300">
    <property type="entry name" value="P-loop containing nucleotide triphosphate hydrolases"/>
    <property type="match status" value="1"/>
</dbReference>
<dbReference type="GO" id="GO:0004020">
    <property type="term" value="F:adenylylsulfate kinase activity"/>
    <property type="evidence" value="ECO:0007669"/>
    <property type="project" value="UniProtKB-EC"/>
</dbReference>
<dbReference type="Pfam" id="PF01583">
    <property type="entry name" value="APS_kinase"/>
    <property type="match status" value="1"/>
</dbReference>
<dbReference type="InterPro" id="IPR025980">
    <property type="entry name" value="ATP-Sase_PUA-like_dom"/>
</dbReference>
<organism evidence="13 14">
    <name type="scientific">Rhizopogon vinicolor AM-OR11-026</name>
    <dbReference type="NCBI Taxonomy" id="1314800"/>
    <lineage>
        <taxon>Eukaryota</taxon>
        <taxon>Fungi</taxon>
        <taxon>Dikarya</taxon>
        <taxon>Basidiomycota</taxon>
        <taxon>Agaricomycotina</taxon>
        <taxon>Agaricomycetes</taxon>
        <taxon>Agaricomycetidae</taxon>
        <taxon>Boletales</taxon>
        <taxon>Suillineae</taxon>
        <taxon>Rhizopogonaceae</taxon>
        <taxon>Rhizopogon</taxon>
    </lineage>
</organism>
<keyword evidence="3 9" id="KW-0021">Allosteric enzyme</keyword>
<protein>
    <recommendedName>
        <fullName evidence="9">Sulfate adenylyltransferase</fullName>
        <ecNumber evidence="9">2.7.7.4</ecNumber>
    </recommendedName>
    <alternativeName>
        <fullName evidence="9">ATP-sulfurylase</fullName>
    </alternativeName>
    <alternativeName>
        <fullName evidence="9">Sulfate adenylate transferase</fullName>
        <shortName evidence="9">SAT</shortName>
    </alternativeName>
</protein>
<feature type="binding site" evidence="9">
    <location>
        <position position="198"/>
    </location>
    <ligand>
        <name>sulfate</name>
        <dbReference type="ChEBI" id="CHEBI:16189"/>
    </ligand>
</feature>
<dbReference type="GO" id="GO:0009086">
    <property type="term" value="P:methionine biosynthetic process"/>
    <property type="evidence" value="ECO:0007669"/>
    <property type="project" value="UniProtKB-KW"/>
</dbReference>
<evidence type="ECO:0000256" key="2">
    <source>
        <dbReference type="ARBA" id="ARBA00022490"/>
    </source>
</evidence>
<evidence type="ECO:0000256" key="5">
    <source>
        <dbReference type="ARBA" id="ARBA00022695"/>
    </source>
</evidence>
<feature type="binding site" evidence="9">
    <location>
        <begin position="198"/>
        <end position="201"/>
    </location>
    <ligand>
        <name>ATP</name>
        <dbReference type="ChEBI" id="CHEBI:30616"/>
    </ligand>
</feature>
<dbReference type="InterPro" id="IPR050512">
    <property type="entry name" value="Sulf_AdTrans/APS_kinase"/>
</dbReference>
<dbReference type="FunFam" id="3.40.50.620:FF:000052">
    <property type="entry name" value="Sulfate adenylyltransferase"/>
    <property type="match status" value="1"/>
</dbReference>
<feature type="site" description="Induces change in substrate recognition on ATP binding" evidence="9">
    <location>
        <position position="331"/>
    </location>
</feature>
<dbReference type="InterPro" id="IPR002891">
    <property type="entry name" value="APS"/>
</dbReference>
<reference evidence="13 14" key="1">
    <citation type="submission" date="2016-06" db="EMBL/GenBank/DDBJ databases">
        <title>Comparative genomics of the ectomycorrhizal sister species Rhizopogon vinicolor and Rhizopogon vesiculosus (Basidiomycota: Boletales) reveals a divergence of the mating type B locus.</title>
        <authorList>
            <consortium name="DOE Joint Genome Institute"/>
            <person name="Mujic A.B."/>
            <person name="Kuo A."/>
            <person name="Tritt A."/>
            <person name="Lipzen A."/>
            <person name="Chen C."/>
            <person name="Johnson J."/>
            <person name="Sharma A."/>
            <person name="Barry K."/>
            <person name="Grigoriev I.V."/>
            <person name="Spatafora J.W."/>
        </authorList>
    </citation>
    <scope>NUCLEOTIDE SEQUENCE [LARGE SCALE GENOMIC DNA]</scope>
    <source>
        <strain evidence="13 14">AM-OR11-026</strain>
    </source>
</reference>
<evidence type="ECO:0000313" key="13">
    <source>
        <dbReference type="EMBL" id="OAX36449.1"/>
    </source>
</evidence>
<dbReference type="SUPFAM" id="SSF52374">
    <property type="entry name" value="Nucleotidylyl transferase"/>
    <property type="match status" value="1"/>
</dbReference>
<feature type="binding site" evidence="9">
    <location>
        <position position="334"/>
    </location>
    <ligand>
        <name>ATP</name>
        <dbReference type="ChEBI" id="CHEBI:30616"/>
    </ligand>
</feature>
<evidence type="ECO:0000256" key="4">
    <source>
        <dbReference type="ARBA" id="ARBA00022679"/>
    </source>
</evidence>
<dbReference type="UniPathway" id="UPA00140">
    <property type="reaction ID" value="UER00204"/>
</dbReference>
<dbReference type="PANTHER" id="PTHR42700:SF1">
    <property type="entry name" value="SULFATE ADENYLYLTRANSFERASE"/>
    <property type="match status" value="1"/>
</dbReference>
<comment type="subunit">
    <text evidence="8 9">Homohexamer. Dimer of trimers.</text>
</comment>
<proteinExistence type="inferred from homology"/>
<dbReference type="GO" id="GO:0010134">
    <property type="term" value="P:sulfate assimilation via adenylyl sulfate reduction"/>
    <property type="evidence" value="ECO:0007669"/>
    <property type="project" value="TreeGrafter"/>
</dbReference>
<dbReference type="SUPFAM" id="SSF88697">
    <property type="entry name" value="PUA domain-like"/>
    <property type="match status" value="1"/>
</dbReference>
<feature type="binding site" evidence="9">
    <location>
        <position position="520"/>
    </location>
    <ligand>
        <name>3'-phosphoadenylyl sulfate</name>
        <dbReference type="ChEBI" id="CHEBI:58339"/>
        <note>allosteric inhibitor</note>
    </ligand>
</feature>
<keyword evidence="9" id="KW-0028">Amino-acid biosynthesis</keyword>
<evidence type="ECO:0000259" key="10">
    <source>
        <dbReference type="Pfam" id="PF01583"/>
    </source>
</evidence>
<name>A0A1B7MV26_9AGAM</name>
<evidence type="ECO:0000256" key="6">
    <source>
        <dbReference type="ARBA" id="ARBA00022741"/>
    </source>
</evidence>
<comment type="pathway">
    <text evidence="9">Sulfur metabolism; hydrogen sulfide biosynthesis; sulfite from sulfate: step 1/3.</text>
</comment>
<dbReference type="AlphaFoldDB" id="A0A1B7MV26"/>
<dbReference type="EMBL" id="KV448416">
    <property type="protein sequence ID" value="OAX36449.1"/>
    <property type="molecule type" value="Genomic_DNA"/>
</dbReference>
<dbReference type="Pfam" id="PF01747">
    <property type="entry name" value="ATP-sulfurylase"/>
    <property type="match status" value="1"/>
</dbReference>
<dbReference type="EC" id="2.7.7.4" evidence="9"/>
<feature type="binding site" evidence="9">
    <location>
        <begin position="292"/>
        <end position="295"/>
    </location>
    <ligand>
        <name>ATP</name>
        <dbReference type="ChEBI" id="CHEBI:30616"/>
    </ligand>
</feature>
<keyword evidence="14" id="KW-1185">Reference proteome</keyword>
<dbReference type="FunFam" id="3.10.400.10:FF:000003">
    <property type="entry name" value="Sulfate adenylyltransferase"/>
    <property type="match status" value="1"/>
</dbReference>
<dbReference type="InterPro" id="IPR059117">
    <property type="entry name" value="APS_kinase_dom"/>
</dbReference>
<keyword evidence="9" id="KW-0198">Cysteine biosynthesis</keyword>
<feature type="domain" description="APS kinase" evidence="10">
    <location>
        <begin position="396"/>
        <end position="552"/>
    </location>
</feature>
<evidence type="ECO:0000259" key="12">
    <source>
        <dbReference type="Pfam" id="PF14306"/>
    </source>
</evidence>
<dbReference type="GO" id="GO:0004781">
    <property type="term" value="F:sulfate adenylyltransferase (ATP) activity"/>
    <property type="evidence" value="ECO:0007669"/>
    <property type="project" value="UniProtKB-UniRule"/>
</dbReference>
<feature type="region of interest" description="Allosteric regulation domain; adenylyl-sulfate kinase-like" evidence="9">
    <location>
        <begin position="396"/>
        <end position="575"/>
    </location>
</feature>
<dbReference type="InterPro" id="IPR015947">
    <property type="entry name" value="PUA-like_sf"/>
</dbReference>
<dbReference type="FunFam" id="3.40.50.300:FF:000802">
    <property type="entry name" value="Sulfate adenylyltransferase"/>
    <property type="match status" value="1"/>
</dbReference>